<evidence type="ECO:0000313" key="2">
    <source>
        <dbReference type="Proteomes" id="UP000178168"/>
    </source>
</evidence>
<gene>
    <name evidence="1" type="ORF">A2591_01875</name>
</gene>
<evidence type="ECO:0000313" key="1">
    <source>
        <dbReference type="EMBL" id="OHA86307.1"/>
    </source>
</evidence>
<dbReference type="AlphaFoldDB" id="A0A1G2SMR8"/>
<sequence length="96" mass="11013">MTIEKFHPIDIHGIPANQELGTLLGRLRYDRLYDVLFGLREELIQQENSDFGRGRDQLAAALKETRAHLEQALHSMGAVTAICRIHIREEKFSRGE</sequence>
<comment type="caution">
    <text evidence="1">The sequence shown here is derived from an EMBL/GenBank/DDBJ whole genome shotgun (WGS) entry which is preliminary data.</text>
</comment>
<dbReference type="EMBL" id="MHUZ01000004">
    <property type="protein sequence ID" value="OHA86307.1"/>
    <property type="molecule type" value="Genomic_DNA"/>
</dbReference>
<organism evidence="1 2">
    <name type="scientific">Candidatus Yonathbacteria bacterium RIFOXYD1_FULL_52_36</name>
    <dbReference type="NCBI Taxonomy" id="1802730"/>
    <lineage>
        <taxon>Bacteria</taxon>
        <taxon>Candidatus Yonathiibacteriota</taxon>
    </lineage>
</organism>
<proteinExistence type="predicted"/>
<dbReference type="Proteomes" id="UP000178168">
    <property type="component" value="Unassembled WGS sequence"/>
</dbReference>
<accession>A0A1G2SMR8</accession>
<protein>
    <submittedName>
        <fullName evidence="1">Uncharacterized protein</fullName>
    </submittedName>
</protein>
<name>A0A1G2SMR8_9BACT</name>
<reference evidence="1 2" key="1">
    <citation type="journal article" date="2016" name="Nat. Commun.">
        <title>Thousands of microbial genomes shed light on interconnected biogeochemical processes in an aquifer system.</title>
        <authorList>
            <person name="Anantharaman K."/>
            <person name="Brown C.T."/>
            <person name="Hug L.A."/>
            <person name="Sharon I."/>
            <person name="Castelle C.J."/>
            <person name="Probst A.J."/>
            <person name="Thomas B.C."/>
            <person name="Singh A."/>
            <person name="Wilkins M.J."/>
            <person name="Karaoz U."/>
            <person name="Brodie E.L."/>
            <person name="Williams K.H."/>
            <person name="Hubbard S.S."/>
            <person name="Banfield J.F."/>
        </authorList>
    </citation>
    <scope>NUCLEOTIDE SEQUENCE [LARGE SCALE GENOMIC DNA]</scope>
</reference>